<evidence type="ECO:0000313" key="1">
    <source>
        <dbReference type="EMBL" id="AKF04469.1"/>
    </source>
</evidence>
<gene>
    <name evidence="1" type="ORF">DB32_001618</name>
</gene>
<sequence length="390" mass="40688">MPRIEIATIALALAACAEAHVPDDAPMPTPCADTDELDLLIVIDNSGSLGEEQASLSEALPRFVQALSTGDRDDDGARDFDPVTSLHVAIVTTDMGVGGHDVPTCDGGLFGAEAGDDGVMITRGRTAITGCLPSYPAVFEHHAGGDASSFAFDVSCVLNATGGCGFEQPLEAALKALSPAAPQPGMIDGYTPPLFHRGTRGHGDGRNAGFLRENSVLAVLVVTDEEDCSTTDPGIFDPSDARFSSVDLNLRCFSFPDVPHRVARYAAGEDGRAGLLGLRRDPSRVVLGVLAGIPVAATPDPARPDYDVILGHPDMQEIVDPSIPTRLRPSCNVPGRGLSFAPRRIVETARALEARGAGAMVGSICQESYDGTLDAMVDTLAAALTRPECS</sequence>
<dbReference type="EMBL" id="CP011125">
    <property type="protein sequence ID" value="AKF04469.1"/>
    <property type="molecule type" value="Genomic_DNA"/>
</dbReference>
<protein>
    <submittedName>
        <fullName evidence="1">Uncharacterized protein</fullName>
    </submittedName>
</protein>
<dbReference type="AlphaFoldDB" id="A0A0F6SE28"/>
<dbReference type="OrthoDB" id="5479759at2"/>
<reference evidence="1 2" key="1">
    <citation type="submission" date="2015-03" db="EMBL/GenBank/DDBJ databases">
        <title>Genome assembly of Sandaracinus amylolyticus DSM 53668.</title>
        <authorList>
            <person name="Sharma G."/>
            <person name="Subramanian S."/>
        </authorList>
    </citation>
    <scope>NUCLEOTIDE SEQUENCE [LARGE SCALE GENOMIC DNA]</scope>
    <source>
        <strain evidence="1 2">DSM 53668</strain>
    </source>
</reference>
<name>A0A0F6SE28_9BACT</name>
<organism evidence="1 2">
    <name type="scientific">Sandaracinus amylolyticus</name>
    <dbReference type="NCBI Taxonomy" id="927083"/>
    <lineage>
        <taxon>Bacteria</taxon>
        <taxon>Pseudomonadati</taxon>
        <taxon>Myxococcota</taxon>
        <taxon>Polyangia</taxon>
        <taxon>Polyangiales</taxon>
        <taxon>Sandaracinaceae</taxon>
        <taxon>Sandaracinus</taxon>
    </lineage>
</organism>
<dbReference type="PROSITE" id="PS51257">
    <property type="entry name" value="PROKAR_LIPOPROTEIN"/>
    <property type="match status" value="1"/>
</dbReference>
<dbReference type="RefSeq" id="WP_053231808.1">
    <property type="nucleotide sequence ID" value="NZ_CP011125.1"/>
</dbReference>
<keyword evidence="2" id="KW-1185">Reference proteome</keyword>
<accession>A0A0F6SE28</accession>
<dbReference type="Proteomes" id="UP000034883">
    <property type="component" value="Chromosome"/>
</dbReference>
<evidence type="ECO:0000313" key="2">
    <source>
        <dbReference type="Proteomes" id="UP000034883"/>
    </source>
</evidence>
<dbReference type="KEGG" id="samy:DB32_001618"/>
<proteinExistence type="predicted"/>